<reference evidence="1 2" key="1">
    <citation type="submission" date="2019-08" db="EMBL/GenBank/DDBJ databases">
        <title>Lewinella sp. strain SSH13 Genome sequencing and assembly.</title>
        <authorList>
            <person name="Kim I."/>
        </authorList>
    </citation>
    <scope>NUCLEOTIDE SEQUENCE [LARGE SCALE GENOMIC DNA]</scope>
    <source>
        <strain evidence="1 2">SSH13</strain>
    </source>
</reference>
<gene>
    <name evidence="1" type="ORF">FUA23_06995</name>
</gene>
<dbReference type="AlphaFoldDB" id="A0A5C7FXL3"/>
<evidence type="ECO:0000313" key="1">
    <source>
        <dbReference type="EMBL" id="TXF90259.1"/>
    </source>
</evidence>
<dbReference type="SUPFAM" id="SSF82784">
    <property type="entry name" value="OsmC-like"/>
    <property type="match status" value="1"/>
</dbReference>
<dbReference type="OrthoDB" id="9781312at2"/>
<dbReference type="Pfam" id="PF02566">
    <property type="entry name" value="OsmC"/>
    <property type="match status" value="1"/>
</dbReference>
<dbReference type="EMBL" id="VOXD01000008">
    <property type="protein sequence ID" value="TXF90259.1"/>
    <property type="molecule type" value="Genomic_DNA"/>
</dbReference>
<dbReference type="InterPro" id="IPR015946">
    <property type="entry name" value="KH_dom-like_a/b"/>
</dbReference>
<keyword evidence="2" id="KW-1185">Reference proteome</keyword>
<sequence length="135" mass="15186">MSVVEYHVSGSIDPNREATYSVKKSSMTFGILSDQEDLPNPAELLLGAFAACCLKNVQRFSTLLGYDYTAAKIEVKGERQEKPTKMIAIRYIIRIESVDEKLNLKLLHRNLRKFGTIYNTLKEVCDVSGELIVSP</sequence>
<evidence type="ECO:0000313" key="2">
    <source>
        <dbReference type="Proteomes" id="UP000321907"/>
    </source>
</evidence>
<name>A0A5C7FXL3_9BACT</name>
<accession>A0A5C7FXL3</accession>
<dbReference type="RefSeq" id="WP_147930016.1">
    <property type="nucleotide sequence ID" value="NZ_VOXD01000008.1"/>
</dbReference>
<dbReference type="InterPro" id="IPR036102">
    <property type="entry name" value="OsmC/Ohrsf"/>
</dbReference>
<protein>
    <submittedName>
        <fullName evidence="1">OsmC family protein</fullName>
    </submittedName>
</protein>
<dbReference type="Gene3D" id="3.30.300.20">
    <property type="match status" value="1"/>
</dbReference>
<proteinExistence type="predicted"/>
<dbReference type="Proteomes" id="UP000321907">
    <property type="component" value="Unassembled WGS sequence"/>
</dbReference>
<organism evidence="1 2">
    <name type="scientific">Neolewinella aurantiaca</name>
    <dbReference type="NCBI Taxonomy" id="2602767"/>
    <lineage>
        <taxon>Bacteria</taxon>
        <taxon>Pseudomonadati</taxon>
        <taxon>Bacteroidota</taxon>
        <taxon>Saprospiria</taxon>
        <taxon>Saprospirales</taxon>
        <taxon>Lewinellaceae</taxon>
        <taxon>Neolewinella</taxon>
    </lineage>
</organism>
<comment type="caution">
    <text evidence="1">The sequence shown here is derived from an EMBL/GenBank/DDBJ whole genome shotgun (WGS) entry which is preliminary data.</text>
</comment>
<dbReference type="InterPro" id="IPR003718">
    <property type="entry name" value="OsmC/Ohr_fam"/>
</dbReference>